<evidence type="ECO:0000313" key="4">
    <source>
        <dbReference type="RefSeq" id="XP_021275666.1"/>
    </source>
</evidence>
<dbReference type="InterPro" id="IPR032675">
    <property type="entry name" value="LRR_dom_sf"/>
</dbReference>
<dbReference type="Pfam" id="PF23598">
    <property type="entry name" value="LRR_14"/>
    <property type="match status" value="1"/>
</dbReference>
<name>A0A6J0ZLJ0_9ROSI</name>
<feature type="domain" description="Disease resistance R13L4/SHOC-2-like LRR" evidence="2">
    <location>
        <begin position="3"/>
        <end position="262"/>
    </location>
</feature>
<dbReference type="SUPFAM" id="SSF52058">
    <property type="entry name" value="L domain-like"/>
    <property type="match status" value="1"/>
</dbReference>
<dbReference type="PANTHER" id="PTHR46662">
    <property type="entry name" value="DI-GLUCOSE BINDING PROTEIN WITH LEUCINE-RICH REPEAT DOMAIN-CONTAINING PROTEIN"/>
    <property type="match status" value="1"/>
</dbReference>
<proteinExistence type="predicted"/>
<dbReference type="OrthoDB" id="999794at2759"/>
<dbReference type="GeneID" id="110410345"/>
<dbReference type="PROSITE" id="PS51450">
    <property type="entry name" value="LRR"/>
    <property type="match status" value="1"/>
</dbReference>
<keyword evidence="1" id="KW-0677">Repeat</keyword>
<organism evidence="3 4">
    <name type="scientific">Herrania umbratica</name>
    <dbReference type="NCBI Taxonomy" id="108875"/>
    <lineage>
        <taxon>Eukaryota</taxon>
        <taxon>Viridiplantae</taxon>
        <taxon>Streptophyta</taxon>
        <taxon>Embryophyta</taxon>
        <taxon>Tracheophyta</taxon>
        <taxon>Spermatophyta</taxon>
        <taxon>Magnoliopsida</taxon>
        <taxon>eudicotyledons</taxon>
        <taxon>Gunneridae</taxon>
        <taxon>Pentapetalae</taxon>
        <taxon>rosids</taxon>
        <taxon>malvids</taxon>
        <taxon>Malvales</taxon>
        <taxon>Malvaceae</taxon>
        <taxon>Byttnerioideae</taxon>
        <taxon>Herrania</taxon>
    </lineage>
</organism>
<dbReference type="Gene3D" id="3.80.10.10">
    <property type="entry name" value="Ribonuclease Inhibitor"/>
    <property type="match status" value="3"/>
</dbReference>
<evidence type="ECO:0000259" key="2">
    <source>
        <dbReference type="Pfam" id="PF23598"/>
    </source>
</evidence>
<gene>
    <name evidence="4" type="primary">LOC110410345</name>
</gene>
<reference evidence="4" key="1">
    <citation type="submission" date="2025-08" db="UniProtKB">
        <authorList>
            <consortium name="RefSeq"/>
        </authorList>
    </citation>
    <scope>IDENTIFICATION</scope>
    <source>
        <tissue evidence="4">Leaf</tissue>
    </source>
</reference>
<evidence type="ECO:0000256" key="1">
    <source>
        <dbReference type="ARBA" id="ARBA00022737"/>
    </source>
</evidence>
<feature type="non-terminal residue" evidence="4">
    <location>
        <position position="264"/>
    </location>
</feature>
<dbReference type="RefSeq" id="XP_021275666.1">
    <property type="nucleotide sequence ID" value="XM_021419991.1"/>
</dbReference>
<dbReference type="PANTHER" id="PTHR46662:SF104">
    <property type="entry name" value="GPI-ANCHORED ADHESIN-LIKE PROTEIN PGA55-RELATED"/>
    <property type="match status" value="1"/>
</dbReference>
<dbReference type="AlphaFoldDB" id="A0A6J0ZLJ0"/>
<dbReference type="Proteomes" id="UP000504621">
    <property type="component" value="Unplaced"/>
</dbReference>
<evidence type="ECO:0000313" key="3">
    <source>
        <dbReference type="Proteomes" id="UP000504621"/>
    </source>
</evidence>
<keyword evidence="3" id="KW-1185">Reference proteome</keyword>
<sequence length="264" mass="29594">MLSKLKNLETLDLRGNILGNDILSHLNGFTSLKSLRLQECGLQGTIPMLEFSHLMNLKELYLGRNEIESFGSFQEKGQLRFIKLEVLGLSGNLFNSSIFSFLGVLSNLKSLHIGSNKLKGSINIKELNALSNLEELYIRDNEVNDFVPPQDNETEFRLTKLEVLDLTGNLFTNSILSSLGRLSNLKSLYIQRNKLKGAINIKDNETELRLINLEVLDLIGNLFSNSIMSSLGRLSNMKSIRFGGNNLKGFINITELDALSNLEE</sequence>
<dbReference type="SMART" id="SM00365">
    <property type="entry name" value="LRR_SD22"/>
    <property type="match status" value="6"/>
</dbReference>
<dbReference type="InterPro" id="IPR055414">
    <property type="entry name" value="LRR_R13L4/SHOC2-like"/>
</dbReference>
<accession>A0A6J0ZLJ0</accession>
<dbReference type="InterPro" id="IPR001611">
    <property type="entry name" value="Leu-rich_rpt"/>
</dbReference>
<protein>
    <submittedName>
        <fullName evidence="4">LRR receptor-like serine/threonine-protein kinase GSO2</fullName>
    </submittedName>
</protein>